<feature type="transmembrane region" description="Helical" evidence="7">
    <location>
        <begin position="145"/>
        <end position="173"/>
    </location>
</feature>
<proteinExistence type="inferred from homology"/>
<dbReference type="PANTHER" id="PTHR43663">
    <property type="entry name" value="CHROMATE TRANSPORT PROTEIN-RELATED"/>
    <property type="match status" value="1"/>
</dbReference>
<comment type="caution">
    <text evidence="9">The sequence shown here is derived from an EMBL/GenBank/DDBJ whole genome shotgun (WGS) entry which is preliminary data.</text>
</comment>
<dbReference type="NCBIfam" id="TIGR00937">
    <property type="entry name" value="2A51"/>
    <property type="match status" value="1"/>
</dbReference>
<sequence length="379" mass="40606">MRPAVPLRQLALVFLKIGTFGFGGGAGMLALIRQEVVEKRRWLDDTELATAVAMGQMLPGPFVSNYAEYIGYRLAGIPGMIVSTLGLLFPGFVLILLLGIAYYRYGSLPLIQKAFTGIQPVVTGILAWATWTIGRTNVRSWRSALLALISALALLLGGDILLVVLGCGLLAILTTKKPARSSRTLLLLPLPYLITGSQTRPALPQLFRQAGELALVFFKMGTVIFGGGFAAIPFLQHEVVELRGWLTTREFIDAVALGQMTPGPVALMATFIGYRVLGIPGALIATLGTFLPSALMLFGLIKGYDKIRNNPLVRSFLAGVLPAVVGMLFASTVFIARSSFTGLISVITALLTLLLLLRFSVLQPVWLIIGGALLGLISP</sequence>
<comment type="subcellular location">
    <subcellularLocation>
        <location evidence="1">Cell membrane</location>
        <topology evidence="1">Multi-pass membrane protein</topology>
    </subcellularLocation>
</comment>
<dbReference type="GO" id="GO:0005886">
    <property type="term" value="C:plasma membrane"/>
    <property type="evidence" value="ECO:0007669"/>
    <property type="project" value="UniProtKB-SubCell"/>
</dbReference>
<dbReference type="AlphaFoldDB" id="A0A7C2AK19"/>
<dbReference type="EMBL" id="DSKA01000114">
    <property type="protein sequence ID" value="HEE18208.1"/>
    <property type="molecule type" value="Genomic_DNA"/>
</dbReference>
<evidence type="ECO:0000256" key="5">
    <source>
        <dbReference type="ARBA" id="ARBA00022989"/>
    </source>
</evidence>
<comment type="similarity">
    <text evidence="2">Belongs to the chromate ion transporter (CHR) (TC 2.A.51) family.</text>
</comment>
<evidence type="ECO:0000256" key="6">
    <source>
        <dbReference type="ARBA" id="ARBA00023136"/>
    </source>
</evidence>
<feature type="transmembrane region" description="Helical" evidence="7">
    <location>
        <begin position="12"/>
        <end position="32"/>
    </location>
</feature>
<keyword evidence="5 7" id="KW-1133">Transmembrane helix</keyword>
<evidence type="ECO:0000256" key="1">
    <source>
        <dbReference type="ARBA" id="ARBA00004651"/>
    </source>
</evidence>
<name>A0A7C2AK19_UNCW3</name>
<reference evidence="9" key="1">
    <citation type="journal article" date="2020" name="mSystems">
        <title>Genome- and Community-Level Interaction Insights into Carbon Utilization and Element Cycling Functions of Hydrothermarchaeota in Hydrothermal Sediment.</title>
        <authorList>
            <person name="Zhou Z."/>
            <person name="Liu Y."/>
            <person name="Xu W."/>
            <person name="Pan J."/>
            <person name="Luo Z.H."/>
            <person name="Li M."/>
        </authorList>
    </citation>
    <scope>NUCLEOTIDE SEQUENCE [LARGE SCALE GENOMIC DNA]</scope>
    <source>
        <strain evidence="9">SpSt-236</strain>
        <strain evidence="8">SpSt-265</strain>
        <strain evidence="10">SpSt-465</strain>
    </source>
</reference>
<evidence type="ECO:0000256" key="7">
    <source>
        <dbReference type="SAM" id="Phobius"/>
    </source>
</evidence>
<evidence type="ECO:0000313" key="9">
    <source>
        <dbReference type="EMBL" id="HEE18208.1"/>
    </source>
</evidence>
<dbReference type="InterPro" id="IPR014047">
    <property type="entry name" value="Chr_Tranpt_l_chain"/>
</dbReference>
<gene>
    <name evidence="9" type="primary">chrA</name>
    <name evidence="9" type="ORF">ENP62_01480</name>
    <name evidence="8" type="ORF">ENP94_04170</name>
    <name evidence="10" type="ORF">ENS16_05575</name>
</gene>
<feature type="transmembrane region" description="Helical" evidence="7">
    <location>
        <begin position="277"/>
        <end position="300"/>
    </location>
</feature>
<feature type="transmembrane region" description="Helical" evidence="7">
    <location>
        <begin position="342"/>
        <end position="361"/>
    </location>
</feature>
<evidence type="ECO:0000256" key="2">
    <source>
        <dbReference type="ARBA" id="ARBA00005262"/>
    </source>
</evidence>
<evidence type="ECO:0000256" key="3">
    <source>
        <dbReference type="ARBA" id="ARBA00022475"/>
    </source>
</evidence>
<dbReference type="Pfam" id="PF02417">
    <property type="entry name" value="Chromate_transp"/>
    <property type="match status" value="2"/>
</dbReference>
<feature type="transmembrane region" description="Helical" evidence="7">
    <location>
        <begin position="213"/>
        <end position="235"/>
    </location>
</feature>
<feature type="transmembrane region" description="Helical" evidence="7">
    <location>
        <begin position="114"/>
        <end position="133"/>
    </location>
</feature>
<dbReference type="InterPro" id="IPR052518">
    <property type="entry name" value="CHR_Transporter"/>
</dbReference>
<accession>A0A7C2AK19</accession>
<dbReference type="GO" id="GO:0015109">
    <property type="term" value="F:chromate transmembrane transporter activity"/>
    <property type="evidence" value="ECO:0007669"/>
    <property type="project" value="InterPro"/>
</dbReference>
<dbReference type="PIRSF" id="PIRSF004810">
    <property type="entry name" value="ChrA"/>
    <property type="match status" value="1"/>
</dbReference>
<keyword evidence="3" id="KW-1003">Cell membrane</keyword>
<dbReference type="InterPro" id="IPR003370">
    <property type="entry name" value="Chromate_transpt"/>
</dbReference>
<evidence type="ECO:0000313" key="8">
    <source>
        <dbReference type="EMBL" id="HEA87189.1"/>
    </source>
</evidence>
<evidence type="ECO:0000313" key="10">
    <source>
        <dbReference type="EMBL" id="HFJ54141.1"/>
    </source>
</evidence>
<feature type="transmembrane region" description="Helical" evidence="7">
    <location>
        <begin position="312"/>
        <end position="336"/>
    </location>
</feature>
<dbReference type="PANTHER" id="PTHR43663:SF1">
    <property type="entry name" value="CHROMATE TRANSPORTER"/>
    <property type="match status" value="1"/>
</dbReference>
<dbReference type="EMBL" id="DSTU01000007">
    <property type="protein sequence ID" value="HFJ54141.1"/>
    <property type="molecule type" value="Genomic_DNA"/>
</dbReference>
<dbReference type="EMBL" id="DSLG01000004">
    <property type="protein sequence ID" value="HEA87189.1"/>
    <property type="molecule type" value="Genomic_DNA"/>
</dbReference>
<organism evidence="9">
    <name type="scientific">candidate division WOR-3 bacterium</name>
    <dbReference type="NCBI Taxonomy" id="2052148"/>
    <lineage>
        <taxon>Bacteria</taxon>
        <taxon>Bacteria division WOR-3</taxon>
    </lineage>
</organism>
<feature type="transmembrane region" description="Helical" evidence="7">
    <location>
        <begin position="80"/>
        <end position="102"/>
    </location>
</feature>
<keyword evidence="6 7" id="KW-0472">Membrane</keyword>
<evidence type="ECO:0000256" key="4">
    <source>
        <dbReference type="ARBA" id="ARBA00022692"/>
    </source>
</evidence>
<keyword evidence="4 7" id="KW-0812">Transmembrane</keyword>
<protein>
    <submittedName>
        <fullName evidence="9">Chromate efflux transporter</fullName>
    </submittedName>
</protein>